<dbReference type="EMBL" id="CADCXU010035502">
    <property type="protein sequence ID" value="CAB0020666.1"/>
    <property type="molecule type" value="Genomic_DNA"/>
</dbReference>
<evidence type="ECO:0000259" key="6">
    <source>
        <dbReference type="Pfam" id="PF00345"/>
    </source>
</evidence>
<dbReference type="OrthoDB" id="10266994at2759"/>
<dbReference type="PANTHER" id="PTHR30251:SF2">
    <property type="entry name" value="FIMBRIAL CHAPERONE YADV-RELATED"/>
    <property type="match status" value="1"/>
</dbReference>
<dbReference type="InterPro" id="IPR036316">
    <property type="entry name" value="Pili_assmbl_chap_C_dom_sf"/>
</dbReference>
<proteinExistence type="inferred from homology"/>
<dbReference type="Pfam" id="PF02753">
    <property type="entry name" value="PapD_C"/>
    <property type="match status" value="1"/>
</dbReference>
<comment type="subcellular location">
    <subcellularLocation>
        <location evidence="1">Periplasm</location>
    </subcellularLocation>
</comment>
<dbReference type="SUPFAM" id="SSF49354">
    <property type="entry name" value="PapD-like"/>
    <property type="match status" value="1"/>
</dbReference>
<feature type="domain" description="Pili assembly chaperone N-terminal" evidence="6">
    <location>
        <begin position="68"/>
        <end position="192"/>
    </location>
</feature>
<dbReference type="AlphaFoldDB" id="A0A6H5HU93"/>
<protein>
    <recommendedName>
        <fullName evidence="10">Pili assembly chaperone N-terminal domain-containing protein</fullName>
    </recommendedName>
</protein>
<keyword evidence="3" id="KW-0732">Signal</keyword>
<keyword evidence="4" id="KW-0574">Periplasm</keyword>
<dbReference type="InterPro" id="IPR013783">
    <property type="entry name" value="Ig-like_fold"/>
</dbReference>
<dbReference type="Proteomes" id="UP000479000">
    <property type="component" value="Unassembled WGS sequence"/>
</dbReference>
<dbReference type="InterPro" id="IPR016148">
    <property type="entry name" value="Pili_assmbl_chaperone_C"/>
</dbReference>
<dbReference type="PRINTS" id="PR00969">
    <property type="entry name" value="CHAPERONPILI"/>
</dbReference>
<sequence>MSLPWRIDAINNGDVSVINTLLPLATTPSFAFSRRPGGRGLRALCLVLGACLLSPAQAAHNELKGTYFESTRVIYPETARQGKSIVLNNNDDRDFLLQAYISPPDAGGLPGAPTQDFLVTPPISRLNAHQVRTLRVLRTGGAFPSDRESVFYLTAILIPSEAPPEAKRKVPEAQVKYRTGLSIKVFWRPQGLDKPNAVEAAAGKLTAAIHGETLTLSNPTPYYVTLRTLSIGGADVPATSLTRMVPPLGHQDWTLPAGTKRAAVIPVIWTAIKENGFDTTPFLNPVAVSGATTRTQ</sequence>
<accession>A0A6H5HU93</accession>
<dbReference type="Pfam" id="PF00345">
    <property type="entry name" value="PapD_N"/>
    <property type="match status" value="1"/>
</dbReference>
<dbReference type="InterPro" id="IPR016147">
    <property type="entry name" value="Pili_assmbl_chaperone_N"/>
</dbReference>
<evidence type="ECO:0000256" key="3">
    <source>
        <dbReference type="ARBA" id="ARBA00022729"/>
    </source>
</evidence>
<dbReference type="InterPro" id="IPR001829">
    <property type="entry name" value="Pili_assmbl_chaperone_bac"/>
</dbReference>
<organism evidence="8 9">
    <name type="scientific">Nesidiocoris tenuis</name>
    <dbReference type="NCBI Taxonomy" id="355587"/>
    <lineage>
        <taxon>Eukaryota</taxon>
        <taxon>Metazoa</taxon>
        <taxon>Ecdysozoa</taxon>
        <taxon>Arthropoda</taxon>
        <taxon>Hexapoda</taxon>
        <taxon>Insecta</taxon>
        <taxon>Pterygota</taxon>
        <taxon>Neoptera</taxon>
        <taxon>Paraneoptera</taxon>
        <taxon>Hemiptera</taxon>
        <taxon>Heteroptera</taxon>
        <taxon>Panheteroptera</taxon>
        <taxon>Cimicomorpha</taxon>
        <taxon>Miridae</taxon>
        <taxon>Dicyphina</taxon>
        <taxon>Nesidiocoris</taxon>
    </lineage>
</organism>
<evidence type="ECO:0000256" key="4">
    <source>
        <dbReference type="ARBA" id="ARBA00022764"/>
    </source>
</evidence>
<evidence type="ECO:0000313" key="8">
    <source>
        <dbReference type="EMBL" id="CAB0020666.1"/>
    </source>
</evidence>
<dbReference type="PANTHER" id="PTHR30251">
    <property type="entry name" value="PILUS ASSEMBLY CHAPERONE"/>
    <property type="match status" value="1"/>
</dbReference>
<dbReference type="InterPro" id="IPR008962">
    <property type="entry name" value="PapD-like_sf"/>
</dbReference>
<dbReference type="Gene3D" id="2.60.40.10">
    <property type="entry name" value="Immunoglobulins"/>
    <property type="match status" value="2"/>
</dbReference>
<evidence type="ECO:0000256" key="5">
    <source>
        <dbReference type="ARBA" id="ARBA00023186"/>
    </source>
</evidence>
<dbReference type="SUPFAM" id="SSF49584">
    <property type="entry name" value="Periplasmic chaperone C-domain"/>
    <property type="match status" value="1"/>
</dbReference>
<evidence type="ECO:0000256" key="2">
    <source>
        <dbReference type="ARBA" id="ARBA00007399"/>
    </source>
</evidence>
<keyword evidence="5" id="KW-0143">Chaperone</keyword>
<reference evidence="8 9" key="1">
    <citation type="submission" date="2020-02" db="EMBL/GenBank/DDBJ databases">
        <authorList>
            <person name="Ferguson B K."/>
        </authorList>
    </citation>
    <scope>NUCLEOTIDE SEQUENCE [LARGE SCALE GENOMIC DNA]</scope>
</reference>
<evidence type="ECO:0000259" key="7">
    <source>
        <dbReference type="Pfam" id="PF02753"/>
    </source>
</evidence>
<keyword evidence="9" id="KW-1185">Reference proteome</keyword>
<feature type="domain" description="Pili assembly chaperone C-terminal" evidence="7">
    <location>
        <begin position="217"/>
        <end position="276"/>
    </location>
</feature>
<dbReference type="GO" id="GO:0071555">
    <property type="term" value="P:cell wall organization"/>
    <property type="evidence" value="ECO:0007669"/>
    <property type="project" value="InterPro"/>
</dbReference>
<comment type="similarity">
    <text evidence="2">Belongs to the periplasmic pilus chaperone family.</text>
</comment>
<evidence type="ECO:0000313" key="9">
    <source>
        <dbReference type="Proteomes" id="UP000479000"/>
    </source>
</evidence>
<evidence type="ECO:0008006" key="10">
    <source>
        <dbReference type="Google" id="ProtNLM"/>
    </source>
</evidence>
<evidence type="ECO:0000256" key="1">
    <source>
        <dbReference type="ARBA" id="ARBA00004418"/>
    </source>
</evidence>
<dbReference type="InterPro" id="IPR050643">
    <property type="entry name" value="Periplasmic_pilus_chap"/>
</dbReference>
<gene>
    <name evidence="8" type="ORF">NTEN_LOCUS24238</name>
</gene>
<name>A0A6H5HU93_9HEMI</name>